<feature type="region of interest" description="Disordered" evidence="1">
    <location>
        <begin position="1"/>
        <end position="103"/>
    </location>
</feature>
<reference evidence="2 3" key="1">
    <citation type="journal article" date="2005" name="Proc. Natl. Acad. Sci. U.S.A.">
        <title>The genome of Salinibacter ruber: convergence and gene exchange among hyperhalophilic bacteria and archaea.</title>
        <authorList>
            <person name="Mongodin E.F."/>
            <person name="Nelson K.E."/>
            <person name="Daugherty S."/>
            <person name="Deboy R.T."/>
            <person name="Wister J."/>
            <person name="Khouri H."/>
            <person name="Weidman J."/>
            <person name="Walsh D.A."/>
            <person name="Papke R.T."/>
            <person name="Sanchez Perez G."/>
            <person name="Sharma A.K."/>
            <person name="Nesbo C.L."/>
            <person name="MacLeod D."/>
            <person name="Bapteste E."/>
            <person name="Doolittle W.F."/>
            <person name="Charlebois R.L."/>
            <person name="Legault B."/>
            <person name="Rodriguez-Valera F."/>
        </authorList>
    </citation>
    <scope>NUCLEOTIDE SEQUENCE [LARGE SCALE GENOMIC DNA]</scope>
    <source>
        <strain evidence="3">DSM 13855 / CECT 5946 / M31</strain>
    </source>
</reference>
<dbReference type="HOGENOM" id="CLU_065152_0_0_10"/>
<dbReference type="Proteomes" id="UP000008674">
    <property type="component" value="Chromosome"/>
</dbReference>
<dbReference type="OrthoDB" id="10000863at2"/>
<dbReference type="EnsemblBacteria" id="ABC45545">
    <property type="protein sequence ID" value="ABC45545"/>
    <property type="gene ID" value="SRU_2645"/>
</dbReference>
<evidence type="ECO:0000313" key="2">
    <source>
        <dbReference type="EMBL" id="ABC45545.1"/>
    </source>
</evidence>
<feature type="compositionally biased region" description="Pro residues" evidence="1">
    <location>
        <begin position="87"/>
        <end position="99"/>
    </location>
</feature>
<dbReference type="KEGG" id="sru:SRU_2645"/>
<dbReference type="STRING" id="309807.SRU_2645"/>
<accession>Q2RZ88</accession>
<gene>
    <name evidence="2" type="ordered locus">SRU_2645</name>
</gene>
<sequence>MAAAAFWNRGSMAGRGDDERDGRSGPKGLSKSLPGSTGGTRPSGETGPASARAQFSDPSRQILPSPRCGGLIPPGAKTRARVRRTPASPPPHSVAPIAPPSMTTPSRRVRLALLCALGLLLAPPGHGQTAPAAPSPGDTVRTSMPTALWASADAVELTAALPADTSLVVEAVRGERLRVQAASGTGWVSRSALSPVSGIVRRSSAGTGVRPSWRARLPRGQGRALALPQLALFPGRDGPPIVSVLLANPSRRTITSVDLGLVRYDRGPDSTAQNVRRRTVRVVGPLAPRELAAYDLRLPNEARRPCVGVRRVRVERLDGTTVVSAPRRPGRRPKRGRLARGALPYAGDDCLDRQSSGAPRDIP</sequence>
<feature type="region of interest" description="Disordered" evidence="1">
    <location>
        <begin position="323"/>
        <end position="363"/>
    </location>
</feature>
<dbReference type="EMBL" id="CP000159">
    <property type="protein sequence ID" value="ABC45545.1"/>
    <property type="molecule type" value="Genomic_DNA"/>
</dbReference>
<dbReference type="AlphaFoldDB" id="Q2RZ88"/>
<protein>
    <submittedName>
        <fullName evidence="2">Uncharacterized protein</fullName>
    </submittedName>
</protein>
<feature type="compositionally biased region" description="Basic and acidic residues" evidence="1">
    <location>
        <begin position="15"/>
        <end position="24"/>
    </location>
</feature>
<proteinExistence type="predicted"/>
<organism evidence="2 3">
    <name type="scientific">Salinibacter ruber (strain DSM 13855 / M31)</name>
    <dbReference type="NCBI Taxonomy" id="309807"/>
    <lineage>
        <taxon>Bacteria</taxon>
        <taxon>Pseudomonadati</taxon>
        <taxon>Rhodothermota</taxon>
        <taxon>Rhodothermia</taxon>
        <taxon>Rhodothermales</taxon>
        <taxon>Salinibacteraceae</taxon>
        <taxon>Salinibacter</taxon>
    </lineage>
</organism>
<evidence type="ECO:0000313" key="3">
    <source>
        <dbReference type="Proteomes" id="UP000008674"/>
    </source>
</evidence>
<evidence type="ECO:0000256" key="1">
    <source>
        <dbReference type="SAM" id="MobiDB-lite"/>
    </source>
</evidence>
<feature type="compositionally biased region" description="Basic residues" evidence="1">
    <location>
        <begin position="328"/>
        <end position="338"/>
    </location>
</feature>
<name>Q2RZ88_SALRD</name>
<keyword evidence="3" id="KW-1185">Reference proteome</keyword>